<dbReference type="EMBL" id="LVYI01000010">
    <property type="protein sequence ID" value="OAP55610.1"/>
    <property type="molecule type" value="Genomic_DNA"/>
</dbReference>
<protein>
    <submittedName>
        <fullName evidence="2">Uncharacterized protein</fullName>
    </submittedName>
</protein>
<evidence type="ECO:0000313" key="3">
    <source>
        <dbReference type="Proteomes" id="UP000078343"/>
    </source>
</evidence>
<sequence length="48" mass="5501">MDREHAHKNASPVVLYLGSTEDDQSPKPYDTERLPSEPRILNHLTRAD</sequence>
<keyword evidence="3" id="KW-1185">Reference proteome</keyword>
<feature type="region of interest" description="Disordered" evidence="1">
    <location>
        <begin position="1"/>
        <end position="48"/>
    </location>
</feature>
<dbReference type="Proteomes" id="UP000078343">
    <property type="component" value="Unassembled WGS sequence"/>
</dbReference>
<name>A0A178Z758_9EURO</name>
<organism evidence="2 3">
    <name type="scientific">Fonsecaea erecta</name>
    <dbReference type="NCBI Taxonomy" id="1367422"/>
    <lineage>
        <taxon>Eukaryota</taxon>
        <taxon>Fungi</taxon>
        <taxon>Dikarya</taxon>
        <taxon>Ascomycota</taxon>
        <taxon>Pezizomycotina</taxon>
        <taxon>Eurotiomycetes</taxon>
        <taxon>Chaetothyriomycetidae</taxon>
        <taxon>Chaetothyriales</taxon>
        <taxon>Herpotrichiellaceae</taxon>
        <taxon>Fonsecaea</taxon>
    </lineage>
</organism>
<accession>A0A178Z758</accession>
<dbReference type="GeneID" id="30013929"/>
<comment type="caution">
    <text evidence="2">The sequence shown here is derived from an EMBL/GenBank/DDBJ whole genome shotgun (WGS) entry which is preliminary data.</text>
</comment>
<proteinExistence type="predicted"/>
<evidence type="ECO:0000313" key="2">
    <source>
        <dbReference type="EMBL" id="OAP55610.1"/>
    </source>
</evidence>
<gene>
    <name evidence="2" type="ORF">AYL99_09761</name>
</gene>
<evidence type="ECO:0000256" key="1">
    <source>
        <dbReference type="SAM" id="MobiDB-lite"/>
    </source>
</evidence>
<dbReference type="AlphaFoldDB" id="A0A178Z758"/>
<dbReference type="RefSeq" id="XP_018688977.1">
    <property type="nucleotide sequence ID" value="XM_018841268.1"/>
</dbReference>
<reference evidence="2 3" key="1">
    <citation type="submission" date="2016-04" db="EMBL/GenBank/DDBJ databases">
        <title>Draft genome of Fonsecaea erecta CBS 125763.</title>
        <authorList>
            <person name="Weiss V.A."/>
            <person name="Vicente V.A."/>
            <person name="Raittz R.T."/>
            <person name="Moreno L.F."/>
            <person name="De Souza E.M."/>
            <person name="Pedrosa F.O."/>
            <person name="Steffens M.B."/>
            <person name="Faoro H."/>
            <person name="Tadra-Sfeir M.Z."/>
            <person name="Najafzadeh M.J."/>
            <person name="Felipe M.S."/>
            <person name="Teixeira M."/>
            <person name="Sun J."/>
            <person name="Xi L."/>
            <person name="Gomes R."/>
            <person name="De Azevedo C.M."/>
            <person name="Salgado C.G."/>
            <person name="Da Silva M.B."/>
            <person name="Nascimento M.F."/>
            <person name="Queiroz-Telles F."/>
            <person name="Attili D.S."/>
            <person name="Gorbushina A."/>
        </authorList>
    </citation>
    <scope>NUCLEOTIDE SEQUENCE [LARGE SCALE GENOMIC DNA]</scope>
    <source>
        <strain evidence="2 3">CBS 125763</strain>
    </source>
</reference>